<dbReference type="PANTHER" id="PTHR48001">
    <property type="entry name" value="OLFACTORY RECEPTOR"/>
    <property type="match status" value="1"/>
</dbReference>
<dbReference type="AlphaFoldDB" id="A0A9X9PYJ0"/>
<evidence type="ECO:0000256" key="8">
    <source>
        <dbReference type="SAM" id="Phobius"/>
    </source>
</evidence>
<evidence type="ECO:0000256" key="4">
    <source>
        <dbReference type="ARBA" id="ARBA00023040"/>
    </source>
</evidence>
<sequence length="192" mass="20846">MGLTGGVFLRLPGSWQEGTRPASLSSSSGDSQSGQSSSASSSCCSCGCMWSLWLGTCSLSWPLVLMHVSTHLCTSSLPACPVQTSSSLPKCEVHCAQGLGEHPDSEQVHLLHRMPGSALLLFDFWGHGHLSPGTMAYDCYVAICHPLHYKMVMSRRCCTFLVTACWILTSLVAMTHTFLIFRLSFCSRKIIP</sequence>
<comment type="caution">
    <text evidence="10">The sequence shown here is derived from an EMBL/GenBank/DDBJ whole genome shotgun (WGS) entry which is preliminary data.</text>
</comment>
<dbReference type="GO" id="GO:0004930">
    <property type="term" value="F:G protein-coupled receptor activity"/>
    <property type="evidence" value="ECO:0007669"/>
    <property type="project" value="UniProtKB-KW"/>
</dbReference>
<dbReference type="EMBL" id="CYRY02009269">
    <property type="protein sequence ID" value="VCW77729.1"/>
    <property type="molecule type" value="Genomic_DNA"/>
</dbReference>
<organism evidence="10 11">
    <name type="scientific">Gulo gulo</name>
    <name type="common">Wolverine</name>
    <name type="synonym">Gluton</name>
    <dbReference type="NCBI Taxonomy" id="48420"/>
    <lineage>
        <taxon>Eukaryota</taxon>
        <taxon>Metazoa</taxon>
        <taxon>Chordata</taxon>
        <taxon>Craniata</taxon>
        <taxon>Vertebrata</taxon>
        <taxon>Euteleostomi</taxon>
        <taxon>Mammalia</taxon>
        <taxon>Eutheria</taxon>
        <taxon>Laurasiatheria</taxon>
        <taxon>Carnivora</taxon>
        <taxon>Caniformia</taxon>
        <taxon>Musteloidea</taxon>
        <taxon>Mustelidae</taxon>
        <taxon>Guloninae</taxon>
        <taxon>Gulo</taxon>
    </lineage>
</organism>
<feature type="transmembrane region" description="Helical" evidence="8">
    <location>
        <begin position="160"/>
        <end position="181"/>
    </location>
</feature>
<evidence type="ECO:0000256" key="7">
    <source>
        <dbReference type="SAM" id="MobiDB-lite"/>
    </source>
</evidence>
<feature type="compositionally biased region" description="Low complexity" evidence="7">
    <location>
        <begin position="23"/>
        <end position="37"/>
    </location>
</feature>
<proteinExistence type="predicted"/>
<dbReference type="GO" id="GO:0016020">
    <property type="term" value="C:membrane"/>
    <property type="evidence" value="ECO:0007669"/>
    <property type="project" value="UniProtKB-SubCell"/>
</dbReference>
<keyword evidence="4" id="KW-0297">G-protein coupled receptor</keyword>
<evidence type="ECO:0000256" key="5">
    <source>
        <dbReference type="ARBA" id="ARBA00023136"/>
    </source>
</evidence>
<dbReference type="Proteomes" id="UP000269945">
    <property type="component" value="Unassembled WGS sequence"/>
</dbReference>
<evidence type="ECO:0000259" key="9">
    <source>
        <dbReference type="PROSITE" id="PS50262"/>
    </source>
</evidence>
<keyword evidence="3 8" id="KW-1133">Transmembrane helix</keyword>
<evidence type="ECO:0000256" key="1">
    <source>
        <dbReference type="ARBA" id="ARBA00004370"/>
    </source>
</evidence>
<accession>A0A9X9PYJ0</accession>
<gene>
    <name evidence="10" type="ORF">BN2614_LOCUS1</name>
</gene>
<feature type="non-terminal residue" evidence="10">
    <location>
        <position position="192"/>
    </location>
</feature>
<keyword evidence="5 8" id="KW-0472">Membrane</keyword>
<keyword evidence="6" id="KW-0675">Receptor</keyword>
<evidence type="ECO:0000313" key="10">
    <source>
        <dbReference type="EMBL" id="VCW77729.1"/>
    </source>
</evidence>
<keyword evidence="11" id="KW-1185">Reference proteome</keyword>
<evidence type="ECO:0000256" key="2">
    <source>
        <dbReference type="ARBA" id="ARBA00022692"/>
    </source>
</evidence>
<evidence type="ECO:0000256" key="3">
    <source>
        <dbReference type="ARBA" id="ARBA00022989"/>
    </source>
</evidence>
<evidence type="ECO:0000256" key="6">
    <source>
        <dbReference type="ARBA" id="ARBA00023170"/>
    </source>
</evidence>
<dbReference type="PROSITE" id="PS50262">
    <property type="entry name" value="G_PROTEIN_RECEP_F1_2"/>
    <property type="match status" value="1"/>
</dbReference>
<dbReference type="InterPro" id="IPR000276">
    <property type="entry name" value="GPCR_Rhodpsn"/>
</dbReference>
<comment type="subcellular location">
    <subcellularLocation>
        <location evidence="1">Membrane</location>
    </subcellularLocation>
</comment>
<name>A0A9X9PYJ0_GULGU</name>
<keyword evidence="4" id="KW-0807">Transducer</keyword>
<protein>
    <recommendedName>
        <fullName evidence="9">G-protein coupled receptors family 1 profile domain-containing protein</fullName>
    </recommendedName>
</protein>
<dbReference type="Gene3D" id="1.20.1070.10">
    <property type="entry name" value="Rhodopsin 7-helix transmembrane proteins"/>
    <property type="match status" value="1"/>
</dbReference>
<feature type="region of interest" description="Disordered" evidence="7">
    <location>
        <begin position="12"/>
        <end position="37"/>
    </location>
</feature>
<dbReference type="SUPFAM" id="SSF81321">
    <property type="entry name" value="Family A G protein-coupled receptor-like"/>
    <property type="match status" value="1"/>
</dbReference>
<evidence type="ECO:0000313" key="11">
    <source>
        <dbReference type="Proteomes" id="UP000269945"/>
    </source>
</evidence>
<dbReference type="Pfam" id="PF00001">
    <property type="entry name" value="7tm_1"/>
    <property type="match status" value="1"/>
</dbReference>
<keyword evidence="2 8" id="KW-0812">Transmembrane</keyword>
<feature type="domain" description="G-protein coupled receptors family 1 profile" evidence="9">
    <location>
        <begin position="135"/>
        <end position="192"/>
    </location>
</feature>
<reference evidence="10 11" key="1">
    <citation type="submission" date="2018-10" db="EMBL/GenBank/DDBJ databases">
        <authorList>
            <person name="Ekblom R."/>
            <person name="Jareborg N."/>
        </authorList>
    </citation>
    <scope>NUCLEOTIDE SEQUENCE [LARGE SCALE GENOMIC DNA]</scope>
    <source>
        <tissue evidence="10">Muscle</tissue>
    </source>
</reference>
<dbReference type="InterPro" id="IPR017452">
    <property type="entry name" value="GPCR_Rhodpsn_7TM"/>
</dbReference>